<evidence type="ECO:0000256" key="2">
    <source>
        <dbReference type="SAM" id="MobiDB-lite"/>
    </source>
</evidence>
<dbReference type="AlphaFoldDB" id="J3NPL4"/>
<evidence type="ECO:0000256" key="1">
    <source>
        <dbReference type="ARBA" id="ARBA00022679"/>
    </source>
</evidence>
<dbReference type="Proteomes" id="UP000006039">
    <property type="component" value="Unassembled WGS sequence"/>
</dbReference>
<feature type="domain" description="MobA-like NTP transferase" evidence="3">
    <location>
        <begin position="120"/>
        <end position="286"/>
    </location>
</feature>
<reference evidence="4" key="2">
    <citation type="submission" date="2010-07" db="EMBL/GenBank/DDBJ databases">
        <authorList>
            <consortium name="The Broad Institute Genome Sequencing Platform"/>
            <consortium name="Broad Institute Genome Sequencing Center for Infectious Disease"/>
            <person name="Ma L.-J."/>
            <person name="Dead R."/>
            <person name="Young S."/>
            <person name="Zeng Q."/>
            <person name="Koehrsen M."/>
            <person name="Alvarado L."/>
            <person name="Berlin A."/>
            <person name="Chapman S.B."/>
            <person name="Chen Z."/>
            <person name="Freedman E."/>
            <person name="Gellesch M."/>
            <person name="Goldberg J."/>
            <person name="Griggs A."/>
            <person name="Gujja S."/>
            <person name="Heilman E.R."/>
            <person name="Heiman D."/>
            <person name="Hepburn T."/>
            <person name="Howarth C."/>
            <person name="Jen D."/>
            <person name="Larson L."/>
            <person name="Mehta T."/>
            <person name="Neiman D."/>
            <person name="Pearson M."/>
            <person name="Roberts A."/>
            <person name="Saif S."/>
            <person name="Shea T."/>
            <person name="Shenoy N."/>
            <person name="Sisk P."/>
            <person name="Stolte C."/>
            <person name="Sykes S."/>
            <person name="Walk T."/>
            <person name="White J."/>
            <person name="Yandava C."/>
            <person name="Haas B."/>
            <person name="Nusbaum C."/>
            <person name="Birren B."/>
        </authorList>
    </citation>
    <scope>NUCLEOTIDE SEQUENCE</scope>
    <source>
        <strain evidence="4">R3-111a-1</strain>
    </source>
</reference>
<dbReference type="EnsemblFungi" id="EJT78119">
    <property type="protein sequence ID" value="EJT78119"/>
    <property type="gene ID" value="GGTG_03222"/>
</dbReference>
<proteinExistence type="predicted"/>
<dbReference type="SUPFAM" id="SSF53448">
    <property type="entry name" value="Nucleotide-diphospho-sugar transferases"/>
    <property type="match status" value="1"/>
</dbReference>
<evidence type="ECO:0000313" key="4">
    <source>
        <dbReference type="EMBL" id="EJT78119.1"/>
    </source>
</evidence>
<reference evidence="6" key="1">
    <citation type="submission" date="2010-07" db="EMBL/GenBank/DDBJ databases">
        <title>The genome sequence of Gaeumannomyces graminis var. tritici strain R3-111a-1.</title>
        <authorList>
            <consortium name="The Broad Institute Genome Sequencing Platform"/>
            <person name="Ma L.-J."/>
            <person name="Dead R."/>
            <person name="Young S."/>
            <person name="Zeng Q."/>
            <person name="Koehrsen M."/>
            <person name="Alvarado L."/>
            <person name="Berlin A."/>
            <person name="Chapman S.B."/>
            <person name="Chen Z."/>
            <person name="Freedman E."/>
            <person name="Gellesch M."/>
            <person name="Goldberg J."/>
            <person name="Griggs A."/>
            <person name="Gujja S."/>
            <person name="Heilman E.R."/>
            <person name="Heiman D."/>
            <person name="Hepburn T."/>
            <person name="Howarth C."/>
            <person name="Jen D."/>
            <person name="Larson L."/>
            <person name="Mehta T."/>
            <person name="Neiman D."/>
            <person name="Pearson M."/>
            <person name="Roberts A."/>
            <person name="Saif S."/>
            <person name="Shea T."/>
            <person name="Shenoy N."/>
            <person name="Sisk P."/>
            <person name="Stolte C."/>
            <person name="Sykes S."/>
            <person name="Walk T."/>
            <person name="White J."/>
            <person name="Yandava C."/>
            <person name="Haas B."/>
            <person name="Nusbaum C."/>
            <person name="Birren B."/>
        </authorList>
    </citation>
    <scope>NUCLEOTIDE SEQUENCE [LARGE SCALE GENOMIC DNA]</scope>
    <source>
        <strain evidence="6">R3-111a-1</strain>
    </source>
</reference>
<reference evidence="5" key="5">
    <citation type="submission" date="2018-04" db="UniProtKB">
        <authorList>
            <consortium name="EnsemblFungi"/>
        </authorList>
    </citation>
    <scope>IDENTIFICATION</scope>
    <source>
        <strain evidence="5">R3-111a-1</strain>
    </source>
</reference>
<dbReference type="GO" id="GO:0016779">
    <property type="term" value="F:nucleotidyltransferase activity"/>
    <property type="evidence" value="ECO:0007669"/>
    <property type="project" value="UniProtKB-ARBA"/>
</dbReference>
<protein>
    <recommendedName>
        <fullName evidence="3">MobA-like NTP transferase domain-containing protein</fullName>
    </recommendedName>
</protein>
<dbReference type="Gene3D" id="3.90.550.10">
    <property type="entry name" value="Spore Coat Polysaccharide Biosynthesis Protein SpsA, Chain A"/>
    <property type="match status" value="1"/>
</dbReference>
<evidence type="ECO:0000313" key="6">
    <source>
        <dbReference type="Proteomes" id="UP000006039"/>
    </source>
</evidence>
<organism evidence="4">
    <name type="scientific">Gaeumannomyces tritici (strain R3-111a-1)</name>
    <name type="common">Wheat and barley take-all root rot fungus</name>
    <name type="synonym">Gaeumannomyces graminis var. tritici</name>
    <dbReference type="NCBI Taxonomy" id="644352"/>
    <lineage>
        <taxon>Eukaryota</taxon>
        <taxon>Fungi</taxon>
        <taxon>Dikarya</taxon>
        <taxon>Ascomycota</taxon>
        <taxon>Pezizomycotina</taxon>
        <taxon>Sordariomycetes</taxon>
        <taxon>Sordariomycetidae</taxon>
        <taxon>Magnaporthales</taxon>
        <taxon>Magnaporthaceae</taxon>
        <taxon>Gaeumannomyces</taxon>
    </lineage>
</organism>
<reference evidence="5" key="4">
    <citation type="journal article" date="2015" name="G3 (Bethesda)">
        <title>Genome sequences of three phytopathogenic species of the Magnaporthaceae family of fungi.</title>
        <authorList>
            <person name="Okagaki L.H."/>
            <person name="Nunes C.C."/>
            <person name="Sailsbery J."/>
            <person name="Clay B."/>
            <person name="Brown D."/>
            <person name="John T."/>
            <person name="Oh Y."/>
            <person name="Young N."/>
            <person name="Fitzgerald M."/>
            <person name="Haas B.J."/>
            <person name="Zeng Q."/>
            <person name="Young S."/>
            <person name="Adiconis X."/>
            <person name="Fan L."/>
            <person name="Levin J.Z."/>
            <person name="Mitchell T.K."/>
            <person name="Okubara P.A."/>
            <person name="Farman M.L."/>
            <person name="Kohn L.M."/>
            <person name="Birren B."/>
            <person name="Ma L.-J."/>
            <person name="Dean R.A."/>
        </authorList>
    </citation>
    <scope>NUCLEOTIDE SEQUENCE</scope>
    <source>
        <strain evidence="5">R3-111a-1</strain>
    </source>
</reference>
<keyword evidence="6" id="KW-1185">Reference proteome</keyword>
<dbReference type="InterPro" id="IPR025877">
    <property type="entry name" value="MobA-like_NTP_Trfase"/>
</dbReference>
<feature type="region of interest" description="Disordered" evidence="2">
    <location>
        <begin position="72"/>
        <end position="111"/>
    </location>
</feature>
<dbReference type="VEuPathDB" id="FungiDB:GGTG_03222"/>
<dbReference type="RefSeq" id="XP_009219264.1">
    <property type="nucleotide sequence ID" value="XM_009221000.1"/>
</dbReference>
<keyword evidence="1" id="KW-0808">Transferase</keyword>
<gene>
    <name evidence="5" type="primary">20343680</name>
    <name evidence="4" type="ORF">GGTG_03222</name>
</gene>
<dbReference type="PANTHER" id="PTHR19136">
    <property type="entry name" value="MOLYBDENUM COFACTOR GUANYLYLTRANSFERASE"/>
    <property type="match status" value="1"/>
</dbReference>
<evidence type="ECO:0000259" key="3">
    <source>
        <dbReference type="Pfam" id="PF12804"/>
    </source>
</evidence>
<dbReference type="HOGENOM" id="CLU_765133_0_0_1"/>
<dbReference type="GeneID" id="20343680"/>
<reference evidence="4" key="3">
    <citation type="submission" date="2010-09" db="EMBL/GenBank/DDBJ databases">
        <title>Annotation of Gaeumannomyces graminis var. tritici R3-111a-1.</title>
        <authorList>
            <consortium name="The Broad Institute Genome Sequencing Platform"/>
            <person name="Ma L.-J."/>
            <person name="Dead R."/>
            <person name="Young S.K."/>
            <person name="Zeng Q."/>
            <person name="Gargeya S."/>
            <person name="Fitzgerald M."/>
            <person name="Haas B."/>
            <person name="Abouelleil A."/>
            <person name="Alvarado L."/>
            <person name="Arachchi H.M."/>
            <person name="Berlin A."/>
            <person name="Brown A."/>
            <person name="Chapman S.B."/>
            <person name="Chen Z."/>
            <person name="Dunbar C."/>
            <person name="Freedman E."/>
            <person name="Gearin G."/>
            <person name="Gellesch M."/>
            <person name="Goldberg J."/>
            <person name="Griggs A."/>
            <person name="Gujja S."/>
            <person name="Heiman D."/>
            <person name="Howarth C."/>
            <person name="Larson L."/>
            <person name="Lui A."/>
            <person name="MacDonald P.J.P."/>
            <person name="Mehta T."/>
            <person name="Montmayeur A."/>
            <person name="Murphy C."/>
            <person name="Neiman D."/>
            <person name="Pearson M."/>
            <person name="Priest M."/>
            <person name="Roberts A."/>
            <person name="Saif S."/>
            <person name="Shea T."/>
            <person name="Shenoy N."/>
            <person name="Sisk P."/>
            <person name="Stolte C."/>
            <person name="Sykes S."/>
            <person name="Yandava C."/>
            <person name="Wortman J."/>
            <person name="Nusbaum C."/>
            <person name="Birren B."/>
        </authorList>
    </citation>
    <scope>NUCLEOTIDE SEQUENCE</scope>
    <source>
        <strain evidence="4">R3-111a-1</strain>
    </source>
</reference>
<dbReference type="EMBL" id="GL385396">
    <property type="protein sequence ID" value="EJT78119.1"/>
    <property type="molecule type" value="Genomic_DNA"/>
</dbReference>
<accession>J3NPL4</accession>
<dbReference type="PANTHER" id="PTHR19136:SF81">
    <property type="entry name" value="MOLYBDENUM COFACTOR GUANYLYLTRANSFERASE"/>
    <property type="match status" value="1"/>
</dbReference>
<name>J3NPL4_GAET3</name>
<dbReference type="Pfam" id="PF12804">
    <property type="entry name" value="NTP_transf_3"/>
    <property type="match status" value="1"/>
</dbReference>
<dbReference type="OrthoDB" id="20872at2759"/>
<dbReference type="eggNOG" id="ENOG502SR1X">
    <property type="taxonomic scope" value="Eukaryota"/>
</dbReference>
<dbReference type="InterPro" id="IPR029044">
    <property type="entry name" value="Nucleotide-diphossugar_trans"/>
</dbReference>
<sequence length="362" mass="39224">MAGITAYVRCLDRQTRLGGGYNSFEETPYLQLDVFAPETRAPRLSQGHIKARPSPPFTNRHSTRTALRIRPTTRTALYSRHTQGHTHASGTSTDTKPPPPTTRQDSAMPHRKHAPVVKPLLLAGGPSARLGFPKHLLRMPDGRPLYQHQLDRLHRACPGADALYVSLGRSSVLDGFLRDVARPLLPRRRGSAAASTPGPIAVVYDREERDALGGPVAGLLAAHDADPDAAWLVLACHYPLLTGDVLARVRDLHEGALTCVRGPDGEPEPLIGLWSPEALRELAARVRGGKADGVDEALGSFVAECGSLVVDPPEPRTRVMMRVETESDWNQVYRLASEAAAVGKKDRVTKGSSIQTMRSVAA</sequence>
<evidence type="ECO:0000313" key="5">
    <source>
        <dbReference type="EnsemblFungi" id="EJT78119"/>
    </source>
</evidence>